<comment type="caution">
    <text evidence="2">The sequence shown here is derived from an EMBL/GenBank/DDBJ whole genome shotgun (WGS) entry which is preliminary data.</text>
</comment>
<keyword evidence="1" id="KW-0812">Transmembrane</keyword>
<feature type="transmembrane region" description="Helical" evidence="1">
    <location>
        <begin position="216"/>
        <end position="232"/>
    </location>
</feature>
<organism evidence="2 3">
    <name type="scientific">Candidatus Raymondbacteria bacterium RIFOXYD12_FULL_49_13</name>
    <dbReference type="NCBI Taxonomy" id="1817890"/>
    <lineage>
        <taxon>Bacteria</taxon>
        <taxon>Raymondiibacteriota</taxon>
    </lineage>
</organism>
<evidence type="ECO:0000313" key="3">
    <source>
        <dbReference type="Proteomes" id="UP000179243"/>
    </source>
</evidence>
<feature type="transmembrane region" description="Helical" evidence="1">
    <location>
        <begin position="349"/>
        <end position="367"/>
    </location>
</feature>
<sequence length="448" mass="50282">MNANVFILGLTILLLLPLPFSKPENGDTISVKLPSVYNGDEPHYLLMMSSITHDFDLDLKNNYLAVHKGSAQAGARFAGKSLVHHTFWYINNRYYSWWDDHGVCGVVWEYNDSGILLPRMKDTVLAREIAELPEYGTHPPGLAFILAPALFPLRNSAMFEPMAIVYIAVIMVLAMLFFRYLLGAYTGDTRQRNMATAIVFLGSPLWYYGRTLFCEGPMAFCAIAAYGLYIIDKKTFFPGLLIAIGMLLKPVFGILAVPLFVHMFLYRNVGGSIRFVLALCLGIGVIFFLNHRMCGSIMNGSQLFILGNTFSGAWGLLTDTRQGLFLICPMTIIALILWPAFLRTYGYKAWLPASGFLLYFIIMATWPNWRGGDSYGPRLIVPVIPFVLLPLLLFLAHIRRYARMKTGIGIFVILISIFINANGVITSWKFISRNPLIAACVKACEWAF</sequence>
<evidence type="ECO:0000313" key="2">
    <source>
        <dbReference type="EMBL" id="OGK01596.1"/>
    </source>
</evidence>
<keyword evidence="1" id="KW-1133">Transmembrane helix</keyword>
<accession>A0A1F7F504</accession>
<feature type="transmembrane region" description="Helical" evidence="1">
    <location>
        <begin position="323"/>
        <end position="342"/>
    </location>
</feature>
<proteinExistence type="predicted"/>
<evidence type="ECO:0000256" key="1">
    <source>
        <dbReference type="SAM" id="Phobius"/>
    </source>
</evidence>
<dbReference type="AlphaFoldDB" id="A0A1F7F504"/>
<feature type="transmembrane region" description="Helical" evidence="1">
    <location>
        <begin position="379"/>
        <end position="396"/>
    </location>
</feature>
<gene>
    <name evidence="2" type="ORF">A2519_06005</name>
</gene>
<feature type="transmembrane region" description="Helical" evidence="1">
    <location>
        <begin position="408"/>
        <end position="428"/>
    </location>
</feature>
<feature type="transmembrane region" description="Helical" evidence="1">
    <location>
        <begin position="163"/>
        <end position="182"/>
    </location>
</feature>
<evidence type="ECO:0008006" key="4">
    <source>
        <dbReference type="Google" id="ProtNLM"/>
    </source>
</evidence>
<keyword evidence="1" id="KW-0472">Membrane</keyword>
<feature type="transmembrane region" description="Helical" evidence="1">
    <location>
        <begin position="271"/>
        <end position="289"/>
    </location>
</feature>
<feature type="transmembrane region" description="Helical" evidence="1">
    <location>
        <begin position="301"/>
        <end position="317"/>
    </location>
</feature>
<feature type="transmembrane region" description="Helical" evidence="1">
    <location>
        <begin position="239"/>
        <end position="265"/>
    </location>
</feature>
<protein>
    <recommendedName>
        <fullName evidence="4">Glycosyltransferase RgtA/B/C/D-like domain-containing protein</fullName>
    </recommendedName>
</protein>
<name>A0A1F7F504_UNCRA</name>
<reference evidence="2 3" key="1">
    <citation type="journal article" date="2016" name="Nat. Commun.">
        <title>Thousands of microbial genomes shed light on interconnected biogeochemical processes in an aquifer system.</title>
        <authorList>
            <person name="Anantharaman K."/>
            <person name="Brown C.T."/>
            <person name="Hug L.A."/>
            <person name="Sharon I."/>
            <person name="Castelle C.J."/>
            <person name="Probst A.J."/>
            <person name="Thomas B.C."/>
            <person name="Singh A."/>
            <person name="Wilkins M.J."/>
            <person name="Karaoz U."/>
            <person name="Brodie E.L."/>
            <person name="Williams K.H."/>
            <person name="Hubbard S.S."/>
            <person name="Banfield J.F."/>
        </authorList>
    </citation>
    <scope>NUCLEOTIDE SEQUENCE [LARGE SCALE GENOMIC DNA]</scope>
</reference>
<dbReference type="EMBL" id="MFYX01000123">
    <property type="protein sequence ID" value="OGK01596.1"/>
    <property type="molecule type" value="Genomic_DNA"/>
</dbReference>
<dbReference type="Proteomes" id="UP000179243">
    <property type="component" value="Unassembled WGS sequence"/>
</dbReference>